<protein>
    <submittedName>
        <fullName evidence="3">Glycosyltransferase</fullName>
    </submittedName>
</protein>
<dbReference type="eggNOG" id="COG0438">
    <property type="taxonomic scope" value="Bacteria"/>
</dbReference>
<accession>I5B1R5</accession>
<sequence length="380" mass="42851">MKILVNAIPMTGLLTGIARYLRNLYHTIHGMGRADIRYFNGSCVVDAMPPMADAGRWQKTVGAVRYLPDHVIFGVRAARWMKYEYCLNRVCRNQTPGFSVYHETAFSPAKLTRVPTVFSIYDLSLRRYKETHPKERVLFFEYFIKTRLRYARHILTISEFIRQEIISEFKVDPSMVTAVPLAADPVFTPADKNVVATVRQKYNLPPSYLLFVSSLEPRKNIDLLVDALAETKTDIPIVLVGWKGWGEKSWFEKIRNKNLKNRVYITGHIPDHDLRAVYTGAQALIYPSLYEGFGLPIVEAMACGCPVICSNVSSMPEVAGDAAVLIDPRQSSELAQAIETVVHDTGARTLLAEKGKARALGFTWESTANQTLDVYRNAAR</sequence>
<organism evidence="3 4">
    <name type="scientific">Desulfobacter postgatei 2ac9</name>
    <dbReference type="NCBI Taxonomy" id="879212"/>
    <lineage>
        <taxon>Bacteria</taxon>
        <taxon>Pseudomonadati</taxon>
        <taxon>Thermodesulfobacteriota</taxon>
        <taxon>Desulfobacteria</taxon>
        <taxon>Desulfobacterales</taxon>
        <taxon>Desulfobacteraceae</taxon>
        <taxon>Desulfobacter</taxon>
    </lineage>
</organism>
<reference evidence="3 4" key="1">
    <citation type="submission" date="2011-09" db="EMBL/GenBank/DDBJ databases">
        <authorList>
            <consortium name="US DOE Joint Genome Institute (JGI-PGF)"/>
            <person name="Lucas S."/>
            <person name="Han J."/>
            <person name="Lapidus A."/>
            <person name="Cheng J.-F."/>
            <person name="Goodwin L."/>
            <person name="Pitluck S."/>
            <person name="Peters L."/>
            <person name="Land M.L."/>
            <person name="Hauser L."/>
            <person name="Orellana R."/>
            <person name="Lovley D."/>
            <person name="Woyke T.J."/>
        </authorList>
    </citation>
    <scope>NUCLEOTIDE SEQUENCE [LARGE SCALE GENOMIC DNA]</scope>
    <source>
        <strain evidence="3 4">2ac9</strain>
    </source>
</reference>
<evidence type="ECO:0000256" key="1">
    <source>
        <dbReference type="ARBA" id="ARBA00022679"/>
    </source>
</evidence>
<evidence type="ECO:0000313" key="3">
    <source>
        <dbReference type="EMBL" id="EIM63428.1"/>
    </source>
</evidence>
<keyword evidence="4" id="KW-1185">Reference proteome</keyword>
<dbReference type="FunFam" id="3.40.50.2000:FF:000119">
    <property type="entry name" value="Glycosyl transferase group 1"/>
    <property type="match status" value="1"/>
</dbReference>
<dbReference type="CDD" id="cd03809">
    <property type="entry name" value="GT4_MtfB-like"/>
    <property type="match status" value="1"/>
</dbReference>
<reference evidence="3 4" key="2">
    <citation type="submission" date="2012-02" db="EMBL/GenBank/DDBJ databases">
        <title>Improved High-Quality Draft sequence of Desulfobacter postgatei 2ac9.</title>
        <authorList>
            <consortium name="US DOE Joint Genome Institute"/>
            <person name="Lucas S."/>
            <person name="Han J."/>
            <person name="Lapidus A."/>
            <person name="Cheng J.-F."/>
            <person name="Goodwin L."/>
            <person name="Pitluck S."/>
            <person name="Peters L."/>
            <person name="Ovchinnikova G."/>
            <person name="Held B."/>
            <person name="Detter J.C."/>
            <person name="Han C."/>
            <person name="Tapia R."/>
            <person name="Land M."/>
            <person name="Hauser L."/>
            <person name="Kyrpides N."/>
            <person name="Ivanova N."/>
            <person name="Pagani I."/>
            <person name="Orellana R."/>
            <person name="Lovley D."/>
            <person name="Woyke T."/>
        </authorList>
    </citation>
    <scope>NUCLEOTIDE SEQUENCE [LARGE SCALE GENOMIC DNA]</scope>
    <source>
        <strain evidence="3 4">2ac9</strain>
    </source>
</reference>
<dbReference type="EMBL" id="CM001488">
    <property type="protein sequence ID" value="EIM63428.1"/>
    <property type="molecule type" value="Genomic_DNA"/>
</dbReference>
<dbReference type="PANTHER" id="PTHR46401">
    <property type="entry name" value="GLYCOSYLTRANSFERASE WBBK-RELATED"/>
    <property type="match status" value="1"/>
</dbReference>
<dbReference type="STRING" id="879212.DespoDRAFT_01492"/>
<keyword evidence="1 3" id="KW-0808">Transferase</keyword>
<evidence type="ECO:0000259" key="2">
    <source>
        <dbReference type="Pfam" id="PF00534"/>
    </source>
</evidence>
<dbReference type="HOGENOM" id="CLU_009583_27_6_7"/>
<dbReference type="Proteomes" id="UP000005778">
    <property type="component" value="Chromosome"/>
</dbReference>
<dbReference type="PANTHER" id="PTHR46401:SF2">
    <property type="entry name" value="GLYCOSYLTRANSFERASE WBBK-RELATED"/>
    <property type="match status" value="1"/>
</dbReference>
<gene>
    <name evidence="3" type="ORF">DespoDRAFT_01492</name>
</gene>
<dbReference type="SUPFAM" id="SSF53756">
    <property type="entry name" value="UDP-Glycosyltransferase/glycogen phosphorylase"/>
    <property type="match status" value="1"/>
</dbReference>
<dbReference type="GO" id="GO:0009103">
    <property type="term" value="P:lipopolysaccharide biosynthetic process"/>
    <property type="evidence" value="ECO:0007669"/>
    <property type="project" value="TreeGrafter"/>
</dbReference>
<dbReference type="AlphaFoldDB" id="I5B1R5"/>
<proteinExistence type="predicted"/>
<dbReference type="RefSeq" id="WP_004072497.1">
    <property type="nucleotide sequence ID" value="NZ_CM001488.1"/>
</dbReference>
<dbReference type="Pfam" id="PF00534">
    <property type="entry name" value="Glycos_transf_1"/>
    <property type="match status" value="1"/>
</dbReference>
<dbReference type="GO" id="GO:0016757">
    <property type="term" value="F:glycosyltransferase activity"/>
    <property type="evidence" value="ECO:0007669"/>
    <property type="project" value="InterPro"/>
</dbReference>
<name>I5B1R5_9BACT</name>
<dbReference type="InterPro" id="IPR001296">
    <property type="entry name" value="Glyco_trans_1"/>
</dbReference>
<dbReference type="Gene3D" id="3.40.50.2000">
    <property type="entry name" value="Glycogen Phosphorylase B"/>
    <property type="match status" value="2"/>
</dbReference>
<evidence type="ECO:0000313" key="4">
    <source>
        <dbReference type="Proteomes" id="UP000005778"/>
    </source>
</evidence>
<feature type="domain" description="Glycosyl transferase family 1" evidence="2">
    <location>
        <begin position="204"/>
        <end position="357"/>
    </location>
</feature>